<evidence type="ECO:0000313" key="3">
    <source>
        <dbReference type="Proteomes" id="UP001162060"/>
    </source>
</evidence>
<dbReference type="EMBL" id="CAKLBY020000004">
    <property type="protein sequence ID" value="CAK7895046.1"/>
    <property type="molecule type" value="Genomic_DNA"/>
</dbReference>
<proteinExistence type="predicted"/>
<reference evidence="2" key="1">
    <citation type="submission" date="2024-01" db="EMBL/GenBank/DDBJ databases">
        <authorList>
            <person name="Webb A."/>
        </authorList>
    </citation>
    <scope>NUCLEOTIDE SEQUENCE</scope>
    <source>
        <strain evidence="2">Pm1</strain>
    </source>
</reference>
<dbReference type="Proteomes" id="UP001162060">
    <property type="component" value="Unassembled WGS sequence"/>
</dbReference>
<feature type="region of interest" description="Disordered" evidence="1">
    <location>
        <begin position="1"/>
        <end position="76"/>
    </location>
</feature>
<comment type="caution">
    <text evidence="2">The sequence shown here is derived from an EMBL/GenBank/DDBJ whole genome shotgun (WGS) entry which is preliminary data.</text>
</comment>
<accession>A0AAV1T189</accession>
<gene>
    <name evidence="2" type="ORF">PM001_LOCUS950</name>
</gene>
<sequence length="116" mass="12074">MPPPHLPPILGGAGDEGDSPEGAAVSQQSLSPDPVIVRQVPNLPATIDDGLPTPQSSSGGECGGTQGQRSAPLRSTPEEIFAALVAEMKDSPDIGQVRHGDLWCGSYSRRSSLVYR</sequence>
<name>A0AAV1T189_9STRA</name>
<organism evidence="2 3">
    <name type="scientific">Peronospora matthiolae</name>
    <dbReference type="NCBI Taxonomy" id="2874970"/>
    <lineage>
        <taxon>Eukaryota</taxon>
        <taxon>Sar</taxon>
        <taxon>Stramenopiles</taxon>
        <taxon>Oomycota</taxon>
        <taxon>Peronosporomycetes</taxon>
        <taxon>Peronosporales</taxon>
        <taxon>Peronosporaceae</taxon>
        <taxon>Peronospora</taxon>
    </lineage>
</organism>
<dbReference type="AlphaFoldDB" id="A0AAV1T189"/>
<protein>
    <submittedName>
        <fullName evidence="2">Uncharacterized protein</fullName>
    </submittedName>
</protein>
<evidence type="ECO:0000256" key="1">
    <source>
        <dbReference type="SAM" id="MobiDB-lite"/>
    </source>
</evidence>
<evidence type="ECO:0000313" key="2">
    <source>
        <dbReference type="EMBL" id="CAK7895046.1"/>
    </source>
</evidence>